<evidence type="ECO:0000256" key="1">
    <source>
        <dbReference type="ARBA" id="ARBA00005953"/>
    </source>
</evidence>
<protein>
    <submittedName>
        <fullName evidence="3">Acyl-CoA thioester hydrolase</fullName>
        <ecNumber evidence="3">3.1.2.-</ecNumber>
    </submittedName>
</protein>
<dbReference type="PIRSF" id="PIRSF003230">
    <property type="entry name" value="YbgC"/>
    <property type="match status" value="1"/>
</dbReference>
<proteinExistence type="inferred from homology"/>
<comment type="caution">
    <text evidence="3">The sequence shown here is derived from an EMBL/GenBank/DDBJ whole genome shotgun (WGS) entry which is preliminary data.</text>
</comment>
<dbReference type="PANTHER" id="PTHR31793">
    <property type="entry name" value="4-HYDROXYBENZOYL-COA THIOESTERASE FAMILY MEMBER"/>
    <property type="match status" value="1"/>
</dbReference>
<gene>
    <name evidence="3" type="ORF">HNQ44_002854</name>
</gene>
<organism evidence="3 4">
    <name type="scientific">Planococcus koreensis</name>
    <dbReference type="NCBI Taxonomy" id="112331"/>
    <lineage>
        <taxon>Bacteria</taxon>
        <taxon>Bacillati</taxon>
        <taxon>Bacillota</taxon>
        <taxon>Bacilli</taxon>
        <taxon>Bacillales</taxon>
        <taxon>Caryophanaceae</taxon>
        <taxon>Planococcus</taxon>
    </lineage>
</organism>
<dbReference type="EMBL" id="JACHHE010000008">
    <property type="protein sequence ID" value="MBB5181389.1"/>
    <property type="molecule type" value="Genomic_DNA"/>
</dbReference>
<dbReference type="GO" id="GO:0047617">
    <property type="term" value="F:fatty acyl-CoA hydrolase activity"/>
    <property type="evidence" value="ECO:0007669"/>
    <property type="project" value="TreeGrafter"/>
</dbReference>
<dbReference type="Pfam" id="PF13279">
    <property type="entry name" value="4HBT_2"/>
    <property type="match status" value="1"/>
</dbReference>
<dbReference type="NCBIfam" id="TIGR00051">
    <property type="entry name" value="YbgC/FadM family acyl-CoA thioesterase"/>
    <property type="match status" value="1"/>
</dbReference>
<dbReference type="PANTHER" id="PTHR31793:SF27">
    <property type="entry name" value="NOVEL THIOESTERASE SUPERFAMILY DOMAIN AND SAPOSIN A-TYPE DOMAIN CONTAINING PROTEIN (0610012H03RIK)"/>
    <property type="match status" value="1"/>
</dbReference>
<reference evidence="3 4" key="1">
    <citation type="submission" date="2020-08" db="EMBL/GenBank/DDBJ databases">
        <title>Genomic Encyclopedia of Type Strains, Phase IV (KMG-IV): sequencing the most valuable type-strain genomes for metagenomic binning, comparative biology and taxonomic classification.</title>
        <authorList>
            <person name="Goeker M."/>
        </authorList>
    </citation>
    <scope>NUCLEOTIDE SEQUENCE [LARGE SCALE GENOMIC DNA]</scope>
    <source>
        <strain evidence="3 4">DSM 15895</strain>
    </source>
</reference>
<dbReference type="AlphaFoldDB" id="A0A7W8FTA3"/>
<dbReference type="RefSeq" id="WP_135503279.1">
    <property type="nucleotide sequence ID" value="NZ_JACHHE010000008.1"/>
</dbReference>
<comment type="similarity">
    <text evidence="1">Belongs to the 4-hydroxybenzoyl-CoA thioesterase family.</text>
</comment>
<sequence>MAAHEITVKVRFSETDALGHVSNISYFIYLEEARIELFRALGFEMELEKWNVILLSATCNFTNQAFFDQKLKISSFITKIGNSSFMIGHRIEDAETGQLIAEGEAGAVCFDFKKQKSERLPDNIRSQLEKYVEEV</sequence>
<evidence type="ECO:0000313" key="4">
    <source>
        <dbReference type="Proteomes" id="UP000525923"/>
    </source>
</evidence>
<dbReference type="InterPro" id="IPR006684">
    <property type="entry name" value="YbgC/YbaW"/>
</dbReference>
<dbReference type="Gene3D" id="3.10.129.10">
    <property type="entry name" value="Hotdog Thioesterase"/>
    <property type="match status" value="1"/>
</dbReference>
<keyword evidence="4" id="KW-1185">Reference proteome</keyword>
<name>A0A7W8FTA3_9BACL</name>
<dbReference type="InterPro" id="IPR050563">
    <property type="entry name" value="4-hydroxybenzoyl-CoA_TE"/>
</dbReference>
<dbReference type="OrthoDB" id="9799036at2"/>
<dbReference type="SUPFAM" id="SSF54637">
    <property type="entry name" value="Thioesterase/thiol ester dehydrase-isomerase"/>
    <property type="match status" value="1"/>
</dbReference>
<dbReference type="EC" id="3.1.2.-" evidence="3"/>
<keyword evidence="2 3" id="KW-0378">Hydrolase</keyword>
<evidence type="ECO:0000256" key="2">
    <source>
        <dbReference type="ARBA" id="ARBA00022801"/>
    </source>
</evidence>
<accession>A0A7W8FTA3</accession>
<evidence type="ECO:0000313" key="3">
    <source>
        <dbReference type="EMBL" id="MBB5181389.1"/>
    </source>
</evidence>
<dbReference type="Proteomes" id="UP000525923">
    <property type="component" value="Unassembled WGS sequence"/>
</dbReference>
<dbReference type="CDD" id="cd00586">
    <property type="entry name" value="4HBT"/>
    <property type="match status" value="1"/>
</dbReference>
<dbReference type="InterPro" id="IPR029069">
    <property type="entry name" value="HotDog_dom_sf"/>
</dbReference>